<dbReference type="GO" id="GO:0043709">
    <property type="term" value="P:cell adhesion involved in single-species biofilm formation"/>
    <property type="evidence" value="ECO:0007669"/>
    <property type="project" value="TreeGrafter"/>
</dbReference>
<dbReference type="InterPro" id="IPR036937">
    <property type="entry name" value="Adhesion_dom_fimbrial_sf"/>
</dbReference>
<dbReference type="PANTHER" id="PTHR33420">
    <property type="entry name" value="FIMBRIAL SUBUNIT ELFA-RELATED"/>
    <property type="match status" value="1"/>
</dbReference>
<dbReference type="InterPro" id="IPR008966">
    <property type="entry name" value="Adhesion_dom_sf"/>
</dbReference>
<dbReference type="AlphaFoldDB" id="A0A5V1ABV4"/>
<organism evidence="2">
    <name type="scientific">Salmonella enterica</name>
    <name type="common">Salmonella choleraesuis</name>
    <dbReference type="NCBI Taxonomy" id="28901"/>
    <lineage>
        <taxon>Bacteria</taxon>
        <taxon>Pseudomonadati</taxon>
        <taxon>Pseudomonadota</taxon>
        <taxon>Gammaproteobacteria</taxon>
        <taxon>Enterobacterales</taxon>
        <taxon>Enterobacteriaceae</taxon>
        <taxon>Salmonella</taxon>
    </lineage>
</organism>
<dbReference type="PROSITE" id="PS51257">
    <property type="entry name" value="PROKAR_LIPOPROTEIN"/>
    <property type="match status" value="1"/>
</dbReference>
<dbReference type="GO" id="GO:0009289">
    <property type="term" value="C:pilus"/>
    <property type="evidence" value="ECO:0007669"/>
    <property type="project" value="InterPro"/>
</dbReference>
<dbReference type="InterPro" id="IPR000259">
    <property type="entry name" value="Adhesion_dom_fimbrial"/>
</dbReference>
<protein>
    <submittedName>
        <fullName evidence="2">Type 1 fimbrial protein</fullName>
    </submittedName>
</protein>
<reference evidence="2" key="1">
    <citation type="submission" date="2018-07" db="EMBL/GenBank/DDBJ databases">
        <authorList>
            <consortium name="GenomeTrakr network: Whole genome sequencing for foodborne pathogen traceback"/>
        </authorList>
    </citation>
    <scope>NUCLEOTIDE SEQUENCE</scope>
    <source>
        <strain evidence="2">CFSAN065048</strain>
    </source>
</reference>
<evidence type="ECO:0000313" key="2">
    <source>
        <dbReference type="EMBL" id="EBS9878533.1"/>
    </source>
</evidence>
<dbReference type="EMBL" id="AAGXGX010000037">
    <property type="protein sequence ID" value="EBS9878533.1"/>
    <property type="molecule type" value="Genomic_DNA"/>
</dbReference>
<comment type="caution">
    <text evidence="2">The sequence shown here is derived from an EMBL/GenBank/DDBJ whole genome shotgun (WGS) entry which is preliminary data.</text>
</comment>
<name>A0A5V1ABV4_SALER</name>
<gene>
    <name evidence="2" type="ORF">CEJ02_23265</name>
</gene>
<dbReference type="SUPFAM" id="SSF49401">
    <property type="entry name" value="Bacterial adhesins"/>
    <property type="match status" value="1"/>
</dbReference>
<feature type="domain" description="Fimbrial-type adhesion" evidence="1">
    <location>
        <begin position="28"/>
        <end position="174"/>
    </location>
</feature>
<dbReference type="InterPro" id="IPR050263">
    <property type="entry name" value="Bact_Fimbrial_Adh_Pro"/>
</dbReference>
<dbReference type="Gene3D" id="2.60.40.1090">
    <property type="entry name" value="Fimbrial-type adhesion domain"/>
    <property type="match status" value="1"/>
</dbReference>
<evidence type="ECO:0000259" key="1">
    <source>
        <dbReference type="Pfam" id="PF00419"/>
    </source>
</evidence>
<proteinExistence type="predicted"/>
<dbReference type="RefSeq" id="WP_000267982.1">
    <property type="nucleotide sequence ID" value="NZ_MYMK01000064.1"/>
</dbReference>
<dbReference type="Pfam" id="PF00419">
    <property type="entry name" value="Fimbrial"/>
    <property type="match status" value="1"/>
</dbReference>
<dbReference type="PANTHER" id="PTHR33420:SF9">
    <property type="entry name" value="MINOR FIMBRIAL SUBUNIT"/>
    <property type="match status" value="1"/>
</dbReference>
<sequence>MWRFFPLAVLLWGGCMYETWARDNLRLHGALVAQPCVILPGEEHVELDFGTVIDKYLYLNQRTHSQPFEVHLTRCNLAQASTVSLSFLGAESIGLPGKLALDASSQAFGIAIGIEDQNGKELILNQGSSSRYRLQSGDNRIALRAWVEAEPDALSNRSIVRGSFSATVTFKLNYE</sequence>
<accession>A0A5V1ABV4</accession>